<dbReference type="CDD" id="cd03801">
    <property type="entry name" value="GT4_PimA-like"/>
    <property type="match status" value="1"/>
</dbReference>
<evidence type="ECO:0000313" key="4">
    <source>
        <dbReference type="EMBL" id="MRH73940.1"/>
    </source>
</evidence>
<dbReference type="Pfam" id="PF13692">
    <property type="entry name" value="Glyco_trans_1_4"/>
    <property type="match status" value="1"/>
</dbReference>
<gene>
    <name evidence="3" type="ORF">GIY21_04790</name>
    <name evidence="4" type="ORF">GIY22_04780</name>
</gene>
<dbReference type="PANTHER" id="PTHR46401:SF2">
    <property type="entry name" value="GLYCOSYLTRANSFERASE WBBK-RELATED"/>
    <property type="match status" value="1"/>
</dbReference>
<dbReference type="EMBL" id="WJPN01000003">
    <property type="protein sequence ID" value="MRG99608.1"/>
    <property type="molecule type" value="Genomic_DNA"/>
</dbReference>
<dbReference type="GO" id="GO:0009103">
    <property type="term" value="P:lipopolysaccharide biosynthetic process"/>
    <property type="evidence" value="ECO:0007669"/>
    <property type="project" value="TreeGrafter"/>
</dbReference>
<dbReference type="InterPro" id="IPR028098">
    <property type="entry name" value="Glyco_trans_4-like_N"/>
</dbReference>
<evidence type="ECO:0000313" key="3">
    <source>
        <dbReference type="EMBL" id="MRG99608.1"/>
    </source>
</evidence>
<proteinExistence type="predicted"/>
<dbReference type="Pfam" id="PF13439">
    <property type="entry name" value="Glyco_transf_4"/>
    <property type="match status" value="1"/>
</dbReference>
<evidence type="ECO:0000313" key="5">
    <source>
        <dbReference type="Proteomes" id="UP000437931"/>
    </source>
</evidence>
<reference evidence="5 6" key="1">
    <citation type="submission" date="2019-11" db="EMBL/GenBank/DDBJ databases">
        <title>First report of rice panicle blight caused by Xanthomonas sp. in Iran.</title>
        <authorList>
            <person name="Mirghasempour S.A."/>
            <person name="Huang S."/>
            <person name="Brady C.L."/>
            <person name="Studholme D.J."/>
        </authorList>
    </citation>
    <scope>NUCLEOTIDE SEQUENCE [LARGE SCALE GENOMIC DNA]</scope>
    <source>
        <strain evidence="3 6">ASD011</strain>
        <strain evidence="5">SAM114</strain>
    </source>
</reference>
<dbReference type="PANTHER" id="PTHR46401">
    <property type="entry name" value="GLYCOSYLTRANSFERASE WBBK-RELATED"/>
    <property type="match status" value="1"/>
</dbReference>
<accession>A0A6N7Q5G6</accession>
<dbReference type="SUPFAM" id="SSF53756">
    <property type="entry name" value="UDP-Glycosyltransferase/glycogen phosphorylase"/>
    <property type="match status" value="1"/>
</dbReference>
<protein>
    <submittedName>
        <fullName evidence="3">Glycosyltransferase</fullName>
    </submittedName>
</protein>
<dbReference type="Proteomes" id="UP000439314">
    <property type="component" value="Unassembled WGS sequence"/>
</dbReference>
<dbReference type="AlphaFoldDB" id="A0A6N7Q5G6"/>
<reference evidence="4" key="2">
    <citation type="journal article" date="2020" name="Plant Dis.">
        <title>A Grain Rot of Rice in Iran Caused by a Xanthomonas Strain Closely Related to X. sacchari.</title>
        <authorList>
            <person name="Mirghasempour S.A."/>
            <person name="Huang S."/>
            <person name="Studholme D.J."/>
            <person name="Brady C.L."/>
        </authorList>
    </citation>
    <scope>NUCLEOTIDE SEQUENCE</scope>
    <source>
        <strain evidence="4">SAM114</strain>
    </source>
</reference>
<dbReference type="EMBL" id="WJPM01000003">
    <property type="protein sequence ID" value="MRH73940.1"/>
    <property type="molecule type" value="Genomic_DNA"/>
</dbReference>
<keyword evidence="1 3" id="KW-0808">Transferase</keyword>
<evidence type="ECO:0000313" key="6">
    <source>
        <dbReference type="Proteomes" id="UP000439314"/>
    </source>
</evidence>
<evidence type="ECO:0000259" key="2">
    <source>
        <dbReference type="Pfam" id="PF13439"/>
    </source>
</evidence>
<dbReference type="Proteomes" id="UP000437931">
    <property type="component" value="Unassembled WGS sequence"/>
</dbReference>
<dbReference type="Gene3D" id="3.40.50.2000">
    <property type="entry name" value="Glycogen Phosphorylase B"/>
    <property type="match status" value="2"/>
</dbReference>
<keyword evidence="5" id="KW-1185">Reference proteome</keyword>
<sequence length="387" mass="41363">MDAERPLRILMTADTVGGVWQYALSLCRVLTAQGDRVELATMGATPTPAQWREAAAIQGLRLHASGYRLLWMDDPWADVSSAGRWLQALAAQVRPDVVHLNDYAHGALAWPAPVLMTAHSCVGSWWQAVRGEALPPEWDHYRATVAAGLAAADHVVAPTQAMLAALRAQYPLDVPCSVIANGTAPLSRPVPASAKQPLVLAAGRLWDEAKNLRTLAAVAPQLPWALRIAGEAAHPDGGTAAIASALRLGQLPPSRLRRWMARASVYALPARYEPFGLSALEAAQAGCALVLGDIPSLREVWGDAALYVAPDDARALTAQLQRLIGDPLLRQRMARRAVAQARHYTATAMAVAYRQRYRALIAHRGTPRVAGRAGPPVPLLSSIGVGA</sequence>
<dbReference type="GO" id="GO:0016757">
    <property type="term" value="F:glycosyltransferase activity"/>
    <property type="evidence" value="ECO:0007669"/>
    <property type="project" value="UniProtKB-ARBA"/>
</dbReference>
<organism evidence="3 6">
    <name type="scientific">Xanthomonas sontii</name>
    <dbReference type="NCBI Taxonomy" id="2650745"/>
    <lineage>
        <taxon>Bacteria</taxon>
        <taxon>Pseudomonadati</taxon>
        <taxon>Pseudomonadota</taxon>
        <taxon>Gammaproteobacteria</taxon>
        <taxon>Lysobacterales</taxon>
        <taxon>Lysobacteraceae</taxon>
        <taxon>Xanthomonas</taxon>
    </lineage>
</organism>
<dbReference type="RefSeq" id="WP_153750818.1">
    <property type="nucleotide sequence ID" value="NZ_CP189890.1"/>
</dbReference>
<name>A0A6N7Q5G6_9XANT</name>
<feature type="domain" description="Glycosyltransferase subfamily 4-like N-terminal" evidence="2">
    <location>
        <begin position="16"/>
        <end position="182"/>
    </location>
</feature>
<evidence type="ECO:0000256" key="1">
    <source>
        <dbReference type="ARBA" id="ARBA00022679"/>
    </source>
</evidence>
<comment type="caution">
    <text evidence="3">The sequence shown here is derived from an EMBL/GenBank/DDBJ whole genome shotgun (WGS) entry which is preliminary data.</text>
</comment>